<feature type="non-terminal residue" evidence="2">
    <location>
        <position position="298"/>
    </location>
</feature>
<sequence length="298" mass="31166">MTAEGSVARGQTPQPQDQNAGDAAGELCTEDCHISSEPCLEELCCSEGELSPAPFASPSLEQTFQMSAGTHSQQGRQQKPARLANESPRGSPRPFDIPPGASCYVFDSVNHEYLPSFVNVAARKEQLQRQSGASTPIPVESSTYAAAETDIAAVDEALVKSKMQSNGGTGIRKRPAAPRHLTLPPPYLSSDPTTPTSSMATPTDSPTMSIPPALNESDPGPQGSQVQAPVSPVIMTPTTDPLSSTALAKKPTLATRKSSKLSIVTTMPMAIEDPTSQGSATAVPSSARVPRRRKSGSA</sequence>
<feature type="compositionally biased region" description="Polar residues" evidence="1">
    <location>
        <begin position="236"/>
        <end position="246"/>
    </location>
</feature>
<protein>
    <submittedName>
        <fullName evidence="2">Uncharacterized protein</fullName>
    </submittedName>
</protein>
<organism evidence="2 3">
    <name type="scientific">Lunasporangiospora selenospora</name>
    <dbReference type="NCBI Taxonomy" id="979761"/>
    <lineage>
        <taxon>Eukaryota</taxon>
        <taxon>Fungi</taxon>
        <taxon>Fungi incertae sedis</taxon>
        <taxon>Mucoromycota</taxon>
        <taxon>Mortierellomycotina</taxon>
        <taxon>Mortierellomycetes</taxon>
        <taxon>Mortierellales</taxon>
        <taxon>Mortierellaceae</taxon>
        <taxon>Lunasporangiospora</taxon>
    </lineage>
</organism>
<name>A0A9P6FNM4_9FUNG</name>
<feature type="compositionally biased region" description="Polar residues" evidence="1">
    <location>
        <begin position="128"/>
        <end position="144"/>
    </location>
</feature>
<feature type="compositionally biased region" description="Polar residues" evidence="1">
    <location>
        <begin position="274"/>
        <end position="284"/>
    </location>
</feature>
<feature type="compositionally biased region" description="Low complexity" evidence="1">
    <location>
        <begin position="188"/>
        <end position="208"/>
    </location>
</feature>
<reference evidence="2" key="1">
    <citation type="journal article" date="2020" name="Fungal Divers.">
        <title>Resolving the Mortierellaceae phylogeny through synthesis of multi-gene phylogenetics and phylogenomics.</title>
        <authorList>
            <person name="Vandepol N."/>
            <person name="Liber J."/>
            <person name="Desiro A."/>
            <person name="Na H."/>
            <person name="Kennedy M."/>
            <person name="Barry K."/>
            <person name="Grigoriev I.V."/>
            <person name="Miller A.N."/>
            <person name="O'Donnell K."/>
            <person name="Stajich J.E."/>
            <person name="Bonito G."/>
        </authorList>
    </citation>
    <scope>NUCLEOTIDE SEQUENCE</scope>
    <source>
        <strain evidence="2">KOD1015</strain>
    </source>
</reference>
<evidence type="ECO:0000313" key="2">
    <source>
        <dbReference type="EMBL" id="KAF9577971.1"/>
    </source>
</evidence>
<feature type="region of interest" description="Disordered" evidence="1">
    <location>
        <begin position="1"/>
        <end position="25"/>
    </location>
</feature>
<feature type="compositionally biased region" description="Basic residues" evidence="1">
    <location>
        <begin position="289"/>
        <end position="298"/>
    </location>
</feature>
<dbReference type="Proteomes" id="UP000780801">
    <property type="component" value="Unassembled WGS sequence"/>
</dbReference>
<evidence type="ECO:0000256" key="1">
    <source>
        <dbReference type="SAM" id="MobiDB-lite"/>
    </source>
</evidence>
<feature type="region of interest" description="Disordered" evidence="1">
    <location>
        <begin position="163"/>
        <end position="298"/>
    </location>
</feature>
<feature type="region of interest" description="Disordered" evidence="1">
    <location>
        <begin position="55"/>
        <end position="98"/>
    </location>
</feature>
<dbReference type="EMBL" id="JAABOA010004160">
    <property type="protein sequence ID" value="KAF9577971.1"/>
    <property type="molecule type" value="Genomic_DNA"/>
</dbReference>
<feature type="compositionally biased region" description="Polar residues" evidence="1">
    <location>
        <begin position="59"/>
        <end position="77"/>
    </location>
</feature>
<keyword evidence="3" id="KW-1185">Reference proteome</keyword>
<evidence type="ECO:0000313" key="3">
    <source>
        <dbReference type="Proteomes" id="UP000780801"/>
    </source>
</evidence>
<dbReference type="AlphaFoldDB" id="A0A9P6FNM4"/>
<feature type="region of interest" description="Disordered" evidence="1">
    <location>
        <begin position="125"/>
        <end position="145"/>
    </location>
</feature>
<proteinExistence type="predicted"/>
<feature type="compositionally biased region" description="Polar residues" evidence="1">
    <location>
        <begin position="9"/>
        <end position="19"/>
    </location>
</feature>
<accession>A0A9P6FNM4</accession>
<gene>
    <name evidence="2" type="ORF">BGW38_006499</name>
</gene>
<dbReference type="OrthoDB" id="2441609at2759"/>
<comment type="caution">
    <text evidence="2">The sequence shown here is derived from an EMBL/GenBank/DDBJ whole genome shotgun (WGS) entry which is preliminary data.</text>
</comment>